<comment type="subcellular location">
    <subcellularLocation>
        <location evidence="1">Cell inner membrane</location>
        <topology evidence="1">Multi-pass membrane protein</topology>
    </subcellularLocation>
    <subcellularLocation>
        <location evidence="10">Cell membrane</location>
        <topology evidence="10">Multi-pass membrane protein</topology>
    </subcellularLocation>
</comment>
<keyword evidence="9" id="KW-0046">Antibiotic resistance</keyword>
<protein>
    <recommendedName>
        <fullName evidence="10">Transport permease protein</fullName>
    </recommendedName>
</protein>
<dbReference type="GO" id="GO:0043190">
    <property type="term" value="C:ATP-binding cassette (ABC) transporter complex"/>
    <property type="evidence" value="ECO:0007669"/>
    <property type="project" value="InterPro"/>
</dbReference>
<dbReference type="InterPro" id="IPR013525">
    <property type="entry name" value="ABC2_TM"/>
</dbReference>
<dbReference type="GO" id="GO:0015920">
    <property type="term" value="P:lipopolysaccharide transport"/>
    <property type="evidence" value="ECO:0007669"/>
    <property type="project" value="TreeGrafter"/>
</dbReference>
<keyword evidence="6 10" id="KW-0812">Transmembrane</keyword>
<keyword evidence="5" id="KW-0997">Cell inner membrane</keyword>
<dbReference type="PANTHER" id="PTHR30413:SF8">
    <property type="entry name" value="TRANSPORT PERMEASE PROTEIN"/>
    <property type="match status" value="1"/>
</dbReference>
<sequence>MSAEERFTALAQQKMVTVGAGPSSDRGLIKSVREVFAHREMLSLLVRRDLKSRYKDSALGFVWSLIRPLTQLFIYYVVIGKFLGAERGIPEFAIYVYTGLTAYGLLGEIIGSSTSSIVGNSGLIKKIYLPREVFPLASTGSALFNFGIQLTILLLATLALGSFPLTPDLIYLIPAFLVLLVYGMAVGFLLAAVNVYLRDTQYLVEVLLMLALWASPVVYSWSMVKGILGDGIALAIYTNNPITLGVLGFQRALWTAGGATAEYPDNLMLSLGVAFAIGVALLAVFHRVFVKLQGNFAQAL</sequence>
<name>A0A7Z0EET9_9MICO</name>
<proteinExistence type="inferred from homology"/>
<dbReference type="PANTHER" id="PTHR30413">
    <property type="entry name" value="INNER MEMBRANE TRANSPORT PERMEASE"/>
    <property type="match status" value="1"/>
</dbReference>
<evidence type="ECO:0000256" key="7">
    <source>
        <dbReference type="ARBA" id="ARBA00022989"/>
    </source>
</evidence>
<keyword evidence="7 10" id="KW-1133">Transmembrane helix</keyword>
<keyword evidence="8 10" id="KW-0472">Membrane</keyword>
<evidence type="ECO:0000256" key="2">
    <source>
        <dbReference type="ARBA" id="ARBA00007783"/>
    </source>
</evidence>
<feature type="transmembrane region" description="Helical" evidence="10">
    <location>
        <begin position="267"/>
        <end position="285"/>
    </location>
</feature>
<feature type="transmembrane region" description="Helical" evidence="10">
    <location>
        <begin position="169"/>
        <end position="190"/>
    </location>
</feature>
<dbReference type="PRINTS" id="PR00164">
    <property type="entry name" value="ABC2TRNSPORT"/>
</dbReference>
<evidence type="ECO:0000256" key="3">
    <source>
        <dbReference type="ARBA" id="ARBA00022448"/>
    </source>
</evidence>
<feature type="domain" description="ABC transmembrane type-2" evidence="11">
    <location>
        <begin position="59"/>
        <end position="292"/>
    </location>
</feature>
<organism evidence="12 13">
    <name type="scientific">Glaciibacter psychrotolerans</name>
    <dbReference type="NCBI Taxonomy" id="670054"/>
    <lineage>
        <taxon>Bacteria</taxon>
        <taxon>Bacillati</taxon>
        <taxon>Actinomycetota</taxon>
        <taxon>Actinomycetes</taxon>
        <taxon>Micrococcales</taxon>
        <taxon>Microbacteriaceae</taxon>
        <taxon>Glaciibacter</taxon>
    </lineage>
</organism>
<evidence type="ECO:0000256" key="1">
    <source>
        <dbReference type="ARBA" id="ARBA00004429"/>
    </source>
</evidence>
<dbReference type="GO" id="GO:0046677">
    <property type="term" value="P:response to antibiotic"/>
    <property type="evidence" value="ECO:0007669"/>
    <property type="project" value="UniProtKB-KW"/>
</dbReference>
<dbReference type="GO" id="GO:0140359">
    <property type="term" value="F:ABC-type transporter activity"/>
    <property type="evidence" value="ECO:0007669"/>
    <property type="project" value="InterPro"/>
</dbReference>
<reference evidence="12 13" key="1">
    <citation type="submission" date="2020-07" db="EMBL/GenBank/DDBJ databases">
        <title>Sequencing the genomes of 1000 actinobacteria strains.</title>
        <authorList>
            <person name="Klenk H.-P."/>
        </authorList>
    </citation>
    <scope>NUCLEOTIDE SEQUENCE [LARGE SCALE GENOMIC DNA]</scope>
    <source>
        <strain evidence="12 13">LI1</strain>
    </source>
</reference>
<evidence type="ECO:0000259" key="11">
    <source>
        <dbReference type="PROSITE" id="PS51012"/>
    </source>
</evidence>
<keyword evidence="4 10" id="KW-1003">Cell membrane</keyword>
<dbReference type="InterPro" id="IPR047817">
    <property type="entry name" value="ABC2_TM_bact-type"/>
</dbReference>
<feature type="transmembrane region" description="Helical" evidence="10">
    <location>
        <begin position="133"/>
        <end position="163"/>
    </location>
</feature>
<dbReference type="AlphaFoldDB" id="A0A7Z0EET9"/>
<evidence type="ECO:0000256" key="4">
    <source>
        <dbReference type="ARBA" id="ARBA00022475"/>
    </source>
</evidence>
<dbReference type="Proteomes" id="UP000537260">
    <property type="component" value="Unassembled WGS sequence"/>
</dbReference>
<evidence type="ECO:0000256" key="10">
    <source>
        <dbReference type="RuleBase" id="RU361157"/>
    </source>
</evidence>
<evidence type="ECO:0000313" key="13">
    <source>
        <dbReference type="Proteomes" id="UP000537260"/>
    </source>
</evidence>
<evidence type="ECO:0000313" key="12">
    <source>
        <dbReference type="EMBL" id="NYJ20246.1"/>
    </source>
</evidence>
<evidence type="ECO:0000256" key="9">
    <source>
        <dbReference type="ARBA" id="ARBA00023251"/>
    </source>
</evidence>
<evidence type="ECO:0000256" key="6">
    <source>
        <dbReference type="ARBA" id="ARBA00022692"/>
    </source>
</evidence>
<comment type="caution">
    <text evidence="12">The sequence shown here is derived from an EMBL/GenBank/DDBJ whole genome shotgun (WGS) entry which is preliminary data.</text>
</comment>
<dbReference type="InterPro" id="IPR000412">
    <property type="entry name" value="ABC_2_transport"/>
</dbReference>
<keyword evidence="3 10" id="KW-0813">Transport</keyword>
<feature type="transmembrane region" description="Helical" evidence="10">
    <location>
        <begin position="202"/>
        <end position="221"/>
    </location>
</feature>
<keyword evidence="13" id="KW-1185">Reference proteome</keyword>
<feature type="transmembrane region" description="Helical" evidence="10">
    <location>
        <begin position="92"/>
        <end position="112"/>
    </location>
</feature>
<accession>A0A7Z0EET9</accession>
<gene>
    <name evidence="12" type="ORF">HNR05_002037</name>
</gene>
<evidence type="ECO:0000256" key="8">
    <source>
        <dbReference type="ARBA" id="ARBA00023136"/>
    </source>
</evidence>
<comment type="similarity">
    <text evidence="2 10">Belongs to the ABC-2 integral membrane protein family.</text>
</comment>
<dbReference type="PROSITE" id="PS51012">
    <property type="entry name" value="ABC_TM2"/>
    <property type="match status" value="1"/>
</dbReference>
<feature type="transmembrane region" description="Helical" evidence="10">
    <location>
        <begin position="58"/>
        <end position="80"/>
    </location>
</feature>
<evidence type="ECO:0000256" key="5">
    <source>
        <dbReference type="ARBA" id="ARBA00022519"/>
    </source>
</evidence>
<dbReference type="RefSeq" id="WP_179578881.1">
    <property type="nucleotide sequence ID" value="NZ_JACCFM010000001.1"/>
</dbReference>
<dbReference type="EMBL" id="JACCFM010000001">
    <property type="protein sequence ID" value="NYJ20246.1"/>
    <property type="molecule type" value="Genomic_DNA"/>
</dbReference>
<dbReference type="Pfam" id="PF01061">
    <property type="entry name" value="ABC2_membrane"/>
    <property type="match status" value="1"/>
</dbReference>